<reference evidence="2" key="2">
    <citation type="submission" date="2025-09" db="UniProtKB">
        <authorList>
            <consortium name="Ensembl"/>
        </authorList>
    </citation>
    <scope>IDENTIFICATION</scope>
</reference>
<accession>A0A8C4NFV5</accession>
<dbReference type="AlphaFoldDB" id="A0A8C4NFV5"/>
<feature type="region of interest" description="Disordered" evidence="1">
    <location>
        <begin position="99"/>
        <end position="118"/>
    </location>
</feature>
<feature type="compositionally biased region" description="Polar residues" evidence="1">
    <location>
        <begin position="65"/>
        <end position="77"/>
    </location>
</feature>
<dbReference type="Proteomes" id="UP000694388">
    <property type="component" value="Unplaced"/>
</dbReference>
<name>A0A8C4NFV5_EPTBU</name>
<keyword evidence="3" id="KW-1185">Reference proteome</keyword>
<feature type="region of interest" description="Disordered" evidence="1">
    <location>
        <begin position="126"/>
        <end position="187"/>
    </location>
</feature>
<evidence type="ECO:0000256" key="1">
    <source>
        <dbReference type="SAM" id="MobiDB-lite"/>
    </source>
</evidence>
<feature type="compositionally biased region" description="Low complexity" evidence="1">
    <location>
        <begin position="49"/>
        <end position="64"/>
    </location>
</feature>
<evidence type="ECO:0000313" key="3">
    <source>
        <dbReference type="Proteomes" id="UP000694388"/>
    </source>
</evidence>
<sequence length="187" mass="20319">MFCLKYILCCVFQGLFIFLVYGVYNTEVRTTFKRMKERRKALSFSNCAASSRPSSSLTSSRVPSGTESQVTASTGLTLNERGQEEHVYTELTYELPSPLKHQPQMEINSTSTESSIAQGQSRLNYIPEPQVHHPPVACNSTASQQPANISSPGGLDPGCNLHVPTALDSPSPRCPPLSQGHCVSAVS</sequence>
<organism evidence="2 3">
    <name type="scientific">Eptatretus burgeri</name>
    <name type="common">Inshore hagfish</name>
    <dbReference type="NCBI Taxonomy" id="7764"/>
    <lineage>
        <taxon>Eukaryota</taxon>
        <taxon>Metazoa</taxon>
        <taxon>Chordata</taxon>
        <taxon>Craniata</taxon>
        <taxon>Vertebrata</taxon>
        <taxon>Cyclostomata</taxon>
        <taxon>Myxini</taxon>
        <taxon>Myxiniformes</taxon>
        <taxon>Myxinidae</taxon>
        <taxon>Eptatretinae</taxon>
        <taxon>Eptatretus</taxon>
    </lineage>
</organism>
<feature type="compositionally biased region" description="Polar residues" evidence="1">
    <location>
        <begin position="138"/>
        <end position="151"/>
    </location>
</feature>
<reference evidence="2" key="1">
    <citation type="submission" date="2025-08" db="UniProtKB">
        <authorList>
            <consortium name="Ensembl"/>
        </authorList>
    </citation>
    <scope>IDENTIFICATION</scope>
</reference>
<proteinExistence type="predicted"/>
<evidence type="ECO:0000313" key="2">
    <source>
        <dbReference type="Ensembl" id="ENSEBUP00000002334.1"/>
    </source>
</evidence>
<feature type="compositionally biased region" description="Polar residues" evidence="1">
    <location>
        <begin position="105"/>
        <end position="118"/>
    </location>
</feature>
<protein>
    <submittedName>
        <fullName evidence="2">Uncharacterized protein</fullName>
    </submittedName>
</protein>
<feature type="region of interest" description="Disordered" evidence="1">
    <location>
        <begin position="49"/>
        <end position="83"/>
    </location>
</feature>
<dbReference type="Ensembl" id="ENSEBUT00000002685.1">
    <property type="protein sequence ID" value="ENSEBUP00000002334.1"/>
    <property type="gene ID" value="ENSEBUG00000001828.1"/>
</dbReference>